<dbReference type="Proteomes" id="UP000019763">
    <property type="component" value="Unassembled WGS sequence"/>
</dbReference>
<dbReference type="GeneID" id="22915539"/>
<comment type="caution">
    <text evidence="2">The sequence shown here is derived from an EMBL/GenBank/DDBJ whole genome shotgun (WGS) entry which is preliminary data.</text>
</comment>
<evidence type="ECO:0000313" key="2">
    <source>
        <dbReference type="EMBL" id="EZG43772.1"/>
    </source>
</evidence>
<reference evidence="2" key="1">
    <citation type="submission" date="2013-12" db="EMBL/GenBank/DDBJ databases">
        <authorList>
            <person name="Omoto C.K."/>
            <person name="Sibley D."/>
            <person name="Venepally P."/>
            <person name="Hadjithomas M."/>
            <person name="Karamycheva S."/>
            <person name="Brunk B."/>
            <person name="Roos D."/>
            <person name="Caler E."/>
            <person name="Lorenzi H."/>
        </authorList>
    </citation>
    <scope>NUCLEOTIDE SEQUENCE</scope>
</reference>
<keyword evidence="3" id="KW-1185">Reference proteome</keyword>
<protein>
    <submittedName>
        <fullName evidence="2">Uncharacterized protein</fullName>
    </submittedName>
</protein>
<evidence type="ECO:0000256" key="1">
    <source>
        <dbReference type="SAM" id="MobiDB-lite"/>
    </source>
</evidence>
<feature type="compositionally biased region" description="Basic and acidic residues" evidence="1">
    <location>
        <begin position="58"/>
        <end position="67"/>
    </location>
</feature>
<gene>
    <name evidence="2" type="ORF">GNI_159690</name>
</gene>
<sequence>MLSQLLKQATTRKTTFSSPRAVIRGGLSGLTQGGSDTLEQPLGRFLASIDCSNGGDNSPRDSQHDDQNGSQNDRSVAQALDRTTVCVDSSVAPSIKEFLMPEETLILDVSELIKERVGASRHVQRLQRAVGGRRGALLDHLLRDRELGSVAADPHPEQQDDLTGRIEEDTCDAPAFMDPLLGFNSEGLSRQSLSTTDLLSAPVAQFCSLHERNGDLDRNTDYLHFVPIPTFVPKGTAFVKLHDDLDILVSDPTNLH</sequence>
<feature type="region of interest" description="Disordered" evidence="1">
    <location>
        <begin position="50"/>
        <end position="74"/>
    </location>
</feature>
<accession>A0A023AYM7</accession>
<dbReference type="AlphaFoldDB" id="A0A023AYM7"/>
<dbReference type="VEuPathDB" id="CryptoDB:GNI_159690"/>
<proteinExistence type="predicted"/>
<organism evidence="2 3">
    <name type="scientific">Gregarina niphandrodes</name>
    <name type="common">Septate eugregarine</name>
    <dbReference type="NCBI Taxonomy" id="110365"/>
    <lineage>
        <taxon>Eukaryota</taxon>
        <taxon>Sar</taxon>
        <taxon>Alveolata</taxon>
        <taxon>Apicomplexa</taxon>
        <taxon>Conoidasida</taxon>
        <taxon>Gregarinasina</taxon>
        <taxon>Eugregarinorida</taxon>
        <taxon>Gregarinidae</taxon>
        <taxon>Gregarina</taxon>
    </lineage>
</organism>
<evidence type="ECO:0000313" key="3">
    <source>
        <dbReference type="Proteomes" id="UP000019763"/>
    </source>
</evidence>
<dbReference type="RefSeq" id="XP_011134620.1">
    <property type="nucleotide sequence ID" value="XM_011136318.1"/>
</dbReference>
<dbReference type="EMBL" id="AFNH02001190">
    <property type="protein sequence ID" value="EZG43772.1"/>
    <property type="molecule type" value="Genomic_DNA"/>
</dbReference>
<name>A0A023AYM7_GRENI</name>